<dbReference type="AlphaFoldDB" id="A0A5C5VNR9"/>
<protein>
    <recommendedName>
        <fullName evidence="7">4-hydroxy-3-methylbut-2-en-1-yl diphosphate synthase (flavodoxin)</fullName>
        <ecNumber evidence="7">1.17.7.3</ecNumber>
    </recommendedName>
    <alternativeName>
        <fullName evidence="7">1-hydroxy-2-methyl-2-(E)-butenyl 4-diphosphate synthase</fullName>
    </alternativeName>
</protein>
<dbReference type="EMBL" id="SJPH01000012">
    <property type="protein sequence ID" value="TWT40254.1"/>
    <property type="molecule type" value="Genomic_DNA"/>
</dbReference>
<proteinExistence type="inferred from homology"/>
<dbReference type="HAMAP" id="MF_00159">
    <property type="entry name" value="IspG"/>
    <property type="match status" value="1"/>
</dbReference>
<dbReference type="UniPathway" id="UPA00056">
    <property type="reaction ID" value="UER00096"/>
</dbReference>
<dbReference type="InterPro" id="IPR058578">
    <property type="entry name" value="IspG_TIM"/>
</dbReference>
<keyword evidence="3 7" id="KW-0560">Oxidoreductase</keyword>
<feature type="binding site" evidence="7">
    <location>
        <position position="291"/>
    </location>
    <ligand>
        <name>[4Fe-4S] cluster</name>
        <dbReference type="ChEBI" id="CHEBI:49883"/>
    </ligand>
</feature>
<evidence type="ECO:0000256" key="1">
    <source>
        <dbReference type="ARBA" id="ARBA00022485"/>
    </source>
</evidence>
<keyword evidence="11" id="KW-1185">Reference proteome</keyword>
<dbReference type="GO" id="GO:0019288">
    <property type="term" value="P:isopentenyl diphosphate biosynthetic process, methylerythritol 4-phosphate pathway"/>
    <property type="evidence" value="ECO:0007669"/>
    <property type="project" value="UniProtKB-UniRule"/>
</dbReference>
<evidence type="ECO:0000256" key="7">
    <source>
        <dbReference type="HAMAP-Rule" id="MF_00159"/>
    </source>
</evidence>
<dbReference type="GO" id="GO:0016114">
    <property type="term" value="P:terpenoid biosynthetic process"/>
    <property type="evidence" value="ECO:0007669"/>
    <property type="project" value="InterPro"/>
</dbReference>
<feature type="domain" description="IspG C-terminal" evidence="9">
    <location>
        <begin position="287"/>
        <end position="376"/>
    </location>
</feature>
<keyword evidence="4 7" id="KW-0408">Iron</keyword>
<dbReference type="PANTHER" id="PTHR30454">
    <property type="entry name" value="4-HYDROXY-3-METHYLBUT-2-EN-1-YL DIPHOSPHATE SYNTHASE"/>
    <property type="match status" value="1"/>
</dbReference>
<dbReference type="InterPro" id="IPR004588">
    <property type="entry name" value="IspG_bac-typ"/>
</dbReference>
<evidence type="ECO:0000259" key="8">
    <source>
        <dbReference type="Pfam" id="PF04551"/>
    </source>
</evidence>
<reference evidence="10 11" key="1">
    <citation type="submission" date="2019-02" db="EMBL/GenBank/DDBJ databases">
        <title>Deep-cultivation of Planctomycetes and their phenomic and genomic characterization uncovers novel biology.</title>
        <authorList>
            <person name="Wiegand S."/>
            <person name="Jogler M."/>
            <person name="Boedeker C."/>
            <person name="Pinto D."/>
            <person name="Vollmers J."/>
            <person name="Rivas-Marin E."/>
            <person name="Kohn T."/>
            <person name="Peeters S.H."/>
            <person name="Heuer A."/>
            <person name="Rast P."/>
            <person name="Oberbeckmann S."/>
            <person name="Bunk B."/>
            <person name="Jeske O."/>
            <person name="Meyerdierks A."/>
            <person name="Storesund J.E."/>
            <person name="Kallscheuer N."/>
            <person name="Luecker S."/>
            <person name="Lage O.M."/>
            <person name="Pohl T."/>
            <person name="Merkel B.J."/>
            <person name="Hornburger P."/>
            <person name="Mueller R.-W."/>
            <person name="Bruemmer F."/>
            <person name="Labrenz M."/>
            <person name="Spormann A.M."/>
            <person name="Op Den Camp H."/>
            <person name="Overmann J."/>
            <person name="Amann R."/>
            <person name="Jetten M.S.M."/>
            <person name="Mascher T."/>
            <person name="Medema M.H."/>
            <person name="Devos D.P."/>
            <person name="Kaster A.-K."/>
            <person name="Ovreas L."/>
            <person name="Rohde M."/>
            <person name="Galperin M.Y."/>
            <person name="Jogler C."/>
        </authorList>
    </citation>
    <scope>NUCLEOTIDE SEQUENCE [LARGE SCALE GENOMIC DNA]</scope>
    <source>
        <strain evidence="10 11">Pla111</strain>
    </source>
</reference>
<feature type="binding site" evidence="7">
    <location>
        <position position="294"/>
    </location>
    <ligand>
        <name>[4Fe-4S] cluster</name>
        <dbReference type="ChEBI" id="CHEBI:49883"/>
    </ligand>
</feature>
<accession>A0A5C5VNR9</accession>
<evidence type="ECO:0000259" key="9">
    <source>
        <dbReference type="Pfam" id="PF26540"/>
    </source>
</evidence>
<dbReference type="Pfam" id="PF04551">
    <property type="entry name" value="GcpE"/>
    <property type="match status" value="1"/>
</dbReference>
<keyword evidence="2 7" id="KW-0479">Metal-binding</keyword>
<organism evidence="10 11">
    <name type="scientific">Botrimarina hoheduenensis</name>
    <dbReference type="NCBI Taxonomy" id="2528000"/>
    <lineage>
        <taxon>Bacteria</taxon>
        <taxon>Pseudomonadati</taxon>
        <taxon>Planctomycetota</taxon>
        <taxon>Planctomycetia</taxon>
        <taxon>Pirellulales</taxon>
        <taxon>Lacipirellulaceae</taxon>
        <taxon>Botrimarina</taxon>
    </lineage>
</organism>
<dbReference type="Gene3D" id="3.30.413.10">
    <property type="entry name" value="Sulfite Reductase Hemoprotein, domain 1"/>
    <property type="match status" value="1"/>
</dbReference>
<dbReference type="GO" id="GO:0051539">
    <property type="term" value="F:4 iron, 4 sulfur cluster binding"/>
    <property type="evidence" value="ECO:0007669"/>
    <property type="project" value="UniProtKB-UniRule"/>
</dbReference>
<sequence length="383" mass="41697">MVQITRKPTRSVRIGNLTIGAGAPIAVQSMTATRTQDIDATVALVELMAAGGPGLGADVVRIAVDSKADAAALAEIRGQTTANLSVDLQENYRLAELVAPHVDKLRYNPGHLYHHEREKPWQEKVSYLVEVARDNDCAMRVGVNCGSVDPAKKAKYDPSDSLGPMLESALDHCAYLDSIGFTRYCVSLKDSDPKQVVEVNTRFAEARPDVPLHLGVTEAGIPPEGVIKTRIAFEQLISRGIGDTLRVSLTVPNHRKFEEIEAGRAIVADIYAGRTRSVVDYGLPTMNIISCPSCSRVENEAFVDLAERVKEMTQYARDHAITIAVMGCRVNGPGETDDADLGLWCGPNYVNLKRGEEALGQFGYDEILPRLKAELDTLISQQA</sequence>
<dbReference type="GO" id="GO:0046872">
    <property type="term" value="F:metal ion binding"/>
    <property type="evidence" value="ECO:0007669"/>
    <property type="project" value="UniProtKB-KW"/>
</dbReference>
<evidence type="ECO:0000256" key="6">
    <source>
        <dbReference type="ARBA" id="ARBA00023229"/>
    </source>
</evidence>
<comment type="catalytic activity">
    <reaction evidence="7">
        <text>(2E)-4-hydroxy-3-methylbut-2-enyl diphosphate + oxidized [flavodoxin] + H2O + 2 H(+) = 2-C-methyl-D-erythritol 2,4-cyclic diphosphate + reduced [flavodoxin]</text>
        <dbReference type="Rhea" id="RHEA:43604"/>
        <dbReference type="Rhea" id="RHEA-COMP:10622"/>
        <dbReference type="Rhea" id="RHEA-COMP:10623"/>
        <dbReference type="ChEBI" id="CHEBI:15377"/>
        <dbReference type="ChEBI" id="CHEBI:15378"/>
        <dbReference type="ChEBI" id="CHEBI:57618"/>
        <dbReference type="ChEBI" id="CHEBI:58210"/>
        <dbReference type="ChEBI" id="CHEBI:58483"/>
        <dbReference type="ChEBI" id="CHEBI:128753"/>
        <dbReference type="EC" id="1.17.7.3"/>
    </reaction>
</comment>
<keyword evidence="1 7" id="KW-0004">4Fe-4S</keyword>
<dbReference type="OrthoDB" id="9803214at2"/>
<evidence type="ECO:0000256" key="3">
    <source>
        <dbReference type="ARBA" id="ARBA00023002"/>
    </source>
</evidence>
<dbReference type="PANTHER" id="PTHR30454:SF0">
    <property type="entry name" value="4-HYDROXY-3-METHYLBUT-2-EN-1-YL DIPHOSPHATE SYNTHASE (FERREDOXIN), CHLOROPLASTIC"/>
    <property type="match status" value="1"/>
</dbReference>
<evidence type="ECO:0000256" key="2">
    <source>
        <dbReference type="ARBA" id="ARBA00022723"/>
    </source>
</evidence>
<evidence type="ECO:0000313" key="11">
    <source>
        <dbReference type="Proteomes" id="UP000318995"/>
    </source>
</evidence>
<evidence type="ECO:0000256" key="5">
    <source>
        <dbReference type="ARBA" id="ARBA00023014"/>
    </source>
</evidence>
<dbReference type="GO" id="GO:0046429">
    <property type="term" value="F:4-hydroxy-3-methylbut-2-en-1-yl diphosphate synthase activity (ferredoxin)"/>
    <property type="evidence" value="ECO:0007669"/>
    <property type="project" value="UniProtKB-UniRule"/>
</dbReference>
<name>A0A5C5VNR9_9BACT</name>
<gene>
    <name evidence="7 10" type="primary">ispG</name>
    <name evidence="10" type="ORF">Pla111_33860</name>
</gene>
<comment type="similarity">
    <text evidence="7">Belongs to the IspG family.</text>
</comment>
<dbReference type="GO" id="GO:0141197">
    <property type="term" value="F:4-hydroxy-3-methylbut-2-enyl-diphosphate synthase activity (flavodoxin)"/>
    <property type="evidence" value="ECO:0007669"/>
    <property type="project" value="UniProtKB-EC"/>
</dbReference>
<dbReference type="Proteomes" id="UP000318995">
    <property type="component" value="Unassembled WGS sequence"/>
</dbReference>
<dbReference type="InterPro" id="IPR045854">
    <property type="entry name" value="NO2/SO3_Rdtase_4Fe4S_sf"/>
</dbReference>
<comment type="cofactor">
    <cofactor evidence="7">
        <name>[4Fe-4S] cluster</name>
        <dbReference type="ChEBI" id="CHEBI:49883"/>
    </cofactor>
    <text evidence="7">Binds 1 [4Fe-4S] cluster.</text>
</comment>
<dbReference type="EC" id="1.17.7.3" evidence="7"/>
<evidence type="ECO:0000256" key="4">
    <source>
        <dbReference type="ARBA" id="ARBA00023004"/>
    </source>
</evidence>
<comment type="pathway">
    <text evidence="7">Isoprenoid biosynthesis; isopentenyl diphosphate biosynthesis via DXP pathway; isopentenyl diphosphate from 1-deoxy-D-xylulose 5-phosphate: step 5/6.</text>
</comment>
<comment type="caution">
    <text evidence="10">The sequence shown here is derived from an EMBL/GenBank/DDBJ whole genome shotgun (WGS) entry which is preliminary data.</text>
</comment>
<comment type="function">
    <text evidence="7">Converts 2C-methyl-D-erythritol 2,4-cyclodiphosphate (ME-2,4cPP) into 1-hydroxy-2-methyl-2-(E)-butenyl 4-diphosphate.</text>
</comment>
<dbReference type="Pfam" id="PF26540">
    <property type="entry name" value="GcpE_C"/>
    <property type="match status" value="1"/>
</dbReference>
<keyword evidence="5 7" id="KW-0411">Iron-sulfur</keyword>
<feature type="domain" description="IspG TIM-barrel" evidence="8">
    <location>
        <begin position="9"/>
        <end position="262"/>
    </location>
</feature>
<evidence type="ECO:0000313" key="10">
    <source>
        <dbReference type="EMBL" id="TWT40254.1"/>
    </source>
</evidence>
<keyword evidence="6 7" id="KW-0414">Isoprene biosynthesis</keyword>
<dbReference type="InterPro" id="IPR011005">
    <property type="entry name" value="Dihydropteroate_synth-like_sf"/>
</dbReference>
<dbReference type="Gene3D" id="3.20.20.20">
    <property type="entry name" value="Dihydropteroate synthase-like"/>
    <property type="match status" value="1"/>
</dbReference>
<dbReference type="InterPro" id="IPR058579">
    <property type="entry name" value="IspG_C"/>
</dbReference>
<feature type="binding site" evidence="7">
    <location>
        <position position="335"/>
    </location>
    <ligand>
        <name>[4Fe-4S] cluster</name>
        <dbReference type="ChEBI" id="CHEBI:49883"/>
    </ligand>
</feature>
<dbReference type="RefSeq" id="WP_146575574.1">
    <property type="nucleotide sequence ID" value="NZ_SJPH01000012.1"/>
</dbReference>
<feature type="binding site" evidence="7">
    <location>
        <position position="328"/>
    </location>
    <ligand>
        <name>[4Fe-4S] cluster</name>
        <dbReference type="ChEBI" id="CHEBI:49883"/>
    </ligand>
</feature>